<comment type="caution">
    <text evidence="10">The sequence shown here is derived from an EMBL/GenBank/DDBJ whole genome shotgun (WGS) entry which is preliminary data.</text>
</comment>
<keyword evidence="3 4" id="KW-0342">GTP-binding</keyword>
<dbReference type="Gene3D" id="3.30.1330.20">
    <property type="entry name" value="Tubulin/FtsZ, C-terminal domain"/>
    <property type="match status" value="1"/>
</dbReference>
<dbReference type="PANTHER" id="PTHR30314">
    <property type="entry name" value="CELL DIVISION PROTEIN FTSZ-RELATED"/>
    <property type="match status" value="1"/>
</dbReference>
<evidence type="ECO:0000313" key="10">
    <source>
        <dbReference type="EMBL" id="MBC5622098.1"/>
    </source>
</evidence>
<keyword evidence="11" id="KW-1185">Reference proteome</keyword>
<evidence type="ECO:0000256" key="5">
    <source>
        <dbReference type="NCBIfam" id="TIGR00065"/>
    </source>
</evidence>
<dbReference type="CDD" id="cd02201">
    <property type="entry name" value="FtsZ_type1"/>
    <property type="match status" value="1"/>
</dbReference>
<comment type="function">
    <text evidence="4 6">Essential cell division protein that forms a contractile ring structure (Z ring) at the future cell division site. The regulation of the ring assembly controls the timing and the location of cell division. One of the functions of the FtsZ ring is to recruit other cell division proteins to the septum to produce a new cell wall between the dividing cells. Binds GTP and shows GTPase activity.</text>
</comment>
<evidence type="ECO:0000256" key="4">
    <source>
        <dbReference type="HAMAP-Rule" id="MF_00909"/>
    </source>
</evidence>
<evidence type="ECO:0000256" key="3">
    <source>
        <dbReference type="ARBA" id="ARBA00023134"/>
    </source>
</evidence>
<feature type="compositionally biased region" description="Basic and acidic residues" evidence="7">
    <location>
        <begin position="352"/>
        <end position="396"/>
    </location>
</feature>
<dbReference type="Pfam" id="PF12327">
    <property type="entry name" value="FtsZ_C"/>
    <property type="match status" value="1"/>
</dbReference>
<name>A0ABR7D2E0_9BACT</name>
<dbReference type="PANTHER" id="PTHR30314:SF3">
    <property type="entry name" value="MITOCHONDRIAL DIVISION PROTEIN FSZA"/>
    <property type="match status" value="1"/>
</dbReference>
<dbReference type="GO" id="GO:0051301">
    <property type="term" value="P:cell division"/>
    <property type="evidence" value="ECO:0007669"/>
    <property type="project" value="UniProtKB-KW"/>
</dbReference>
<dbReference type="Gene3D" id="3.40.50.1440">
    <property type="entry name" value="Tubulin/FtsZ, GTPase domain"/>
    <property type="match status" value="1"/>
</dbReference>
<feature type="region of interest" description="Disordered" evidence="7">
    <location>
        <begin position="352"/>
        <end position="437"/>
    </location>
</feature>
<dbReference type="InterPro" id="IPR008280">
    <property type="entry name" value="Tub_FtsZ_C"/>
</dbReference>
<evidence type="ECO:0000259" key="8">
    <source>
        <dbReference type="SMART" id="SM00864"/>
    </source>
</evidence>
<feature type="binding site" evidence="4">
    <location>
        <position position="146"/>
    </location>
    <ligand>
        <name>GTP</name>
        <dbReference type="ChEBI" id="CHEBI:37565"/>
    </ligand>
</feature>
<evidence type="ECO:0000256" key="6">
    <source>
        <dbReference type="RuleBase" id="RU000631"/>
    </source>
</evidence>
<reference evidence="10 11" key="1">
    <citation type="submission" date="2020-08" db="EMBL/GenBank/DDBJ databases">
        <title>Genome public.</title>
        <authorList>
            <person name="Liu C."/>
            <person name="Sun Q."/>
        </authorList>
    </citation>
    <scope>NUCLEOTIDE SEQUENCE [LARGE SCALE GENOMIC DNA]</scope>
    <source>
        <strain evidence="10 11">NSJ-56</strain>
    </source>
</reference>
<dbReference type="InterPro" id="IPR020805">
    <property type="entry name" value="Cell_div_FtsZ_CS"/>
</dbReference>
<dbReference type="SMART" id="SM00864">
    <property type="entry name" value="Tubulin"/>
    <property type="match status" value="1"/>
</dbReference>
<feature type="binding site" evidence="4">
    <location>
        <position position="150"/>
    </location>
    <ligand>
        <name>GTP</name>
        <dbReference type="ChEBI" id="CHEBI:37565"/>
    </ligand>
</feature>
<keyword evidence="4" id="KW-0963">Cytoplasm</keyword>
<feature type="domain" description="Tubulin/FtsZ GTPase" evidence="8">
    <location>
        <begin position="19"/>
        <end position="211"/>
    </location>
</feature>
<feature type="compositionally biased region" description="Basic and acidic residues" evidence="7">
    <location>
        <begin position="420"/>
        <end position="434"/>
    </location>
</feature>
<feature type="binding site" evidence="4">
    <location>
        <position position="193"/>
    </location>
    <ligand>
        <name>GTP</name>
        <dbReference type="ChEBI" id="CHEBI:37565"/>
    </ligand>
</feature>
<dbReference type="PROSITE" id="PS01134">
    <property type="entry name" value="FTSZ_1"/>
    <property type="match status" value="1"/>
</dbReference>
<dbReference type="HAMAP" id="MF_00909">
    <property type="entry name" value="FtsZ"/>
    <property type="match status" value="1"/>
</dbReference>
<dbReference type="SMART" id="SM00865">
    <property type="entry name" value="Tubulin_C"/>
    <property type="match status" value="1"/>
</dbReference>
<dbReference type="EMBL" id="JACOOH010000005">
    <property type="protein sequence ID" value="MBC5622098.1"/>
    <property type="molecule type" value="Genomic_DNA"/>
</dbReference>
<dbReference type="InterPro" id="IPR045061">
    <property type="entry name" value="FtsZ/CetZ"/>
</dbReference>
<sequence length="468" mass="53097">MWNEDALLDLRIPEQDESIIKVIGVGGGGSNAVNHMCRQGIRGVEFVVCNTDIQALRISPVKNRIQIGKELTEGRGAGSLPERGKQSAIESLDYIKTILERNTKMVFITAGMGGGTGTGAAPVIAKQARELGILTIGIVTIPFSFEGRRRVEQAMEGVDELSEYVDALLIICNEKLRDMYGNLKLSKAFEMADNVLTIAAKSIAEIITLKGFVNVDFADVEVVMRNSGVALMGAGESAGENRAMEAVQMALESPLLNSNDIRGASNILLNMLYGSKEITMDEITLITDYVKELVGRDVDVIWGAGKDESLNEELHVAVIATGFNNSPVDTRRKAPTFKVERVDDLEMKLESAKEVEEEQRRRKQQVEENRRTRREQEDQQRRTAREREERERKTWRDDEEMREFEDSDDEPLFKRKRNIREHNKEYDREFERERGRKRGLNEVPDVDSWFKRKLGNMFNEDMSRDSEM</sequence>
<dbReference type="InterPro" id="IPR036525">
    <property type="entry name" value="Tubulin/FtsZ_GTPase_sf"/>
</dbReference>
<dbReference type="RefSeq" id="WP_186976561.1">
    <property type="nucleotide sequence ID" value="NZ_JACOOH010000005.1"/>
</dbReference>
<dbReference type="Proteomes" id="UP000646484">
    <property type="component" value="Unassembled WGS sequence"/>
</dbReference>
<evidence type="ECO:0000256" key="7">
    <source>
        <dbReference type="SAM" id="MobiDB-lite"/>
    </source>
</evidence>
<comment type="subunit">
    <text evidence="4">Homodimer. Polymerizes to form a dynamic ring structure in a strictly GTP-dependent manner. Interacts directly with several other division proteins.</text>
</comment>
<comment type="subcellular location">
    <subcellularLocation>
        <location evidence="4">Cytoplasm</location>
    </subcellularLocation>
    <text evidence="4">Assembles at midcell at the inner surface of the cytoplasmic membrane.</text>
</comment>
<feature type="binding site" evidence="4">
    <location>
        <begin position="115"/>
        <end position="117"/>
    </location>
    <ligand>
        <name>GTP</name>
        <dbReference type="ChEBI" id="CHEBI:37565"/>
    </ligand>
</feature>
<dbReference type="PRINTS" id="PR00423">
    <property type="entry name" value="CELLDVISFTSZ"/>
</dbReference>
<dbReference type="SUPFAM" id="SSF52490">
    <property type="entry name" value="Tubulin nucleotide-binding domain-like"/>
    <property type="match status" value="1"/>
</dbReference>
<dbReference type="InterPro" id="IPR003008">
    <property type="entry name" value="Tubulin_FtsZ_GTPase"/>
</dbReference>
<organism evidence="10 11">
    <name type="scientific">Butyricimonas hominis</name>
    <dbReference type="NCBI Taxonomy" id="2763032"/>
    <lineage>
        <taxon>Bacteria</taxon>
        <taxon>Pseudomonadati</taxon>
        <taxon>Bacteroidota</taxon>
        <taxon>Bacteroidia</taxon>
        <taxon>Bacteroidales</taxon>
        <taxon>Odoribacteraceae</taxon>
        <taxon>Butyricimonas</taxon>
    </lineage>
</organism>
<gene>
    <name evidence="4 10" type="primary">ftsZ</name>
    <name evidence="10" type="ORF">H8S64_13395</name>
</gene>
<feature type="domain" description="Tubulin/FtsZ 2-layer sandwich" evidence="9">
    <location>
        <begin position="213"/>
        <end position="332"/>
    </location>
</feature>
<keyword evidence="4 6" id="KW-0132">Cell division</keyword>
<keyword evidence="2 4" id="KW-0547">Nucleotide-binding</keyword>
<comment type="similarity">
    <text evidence="1 4 6">Belongs to the FtsZ family.</text>
</comment>
<dbReference type="Pfam" id="PF00091">
    <property type="entry name" value="Tubulin"/>
    <property type="match status" value="1"/>
</dbReference>
<feature type="compositionally biased region" description="Acidic residues" evidence="7">
    <location>
        <begin position="397"/>
        <end position="410"/>
    </location>
</feature>
<feature type="binding site" evidence="4">
    <location>
        <begin position="27"/>
        <end position="31"/>
    </location>
    <ligand>
        <name>GTP</name>
        <dbReference type="ChEBI" id="CHEBI:37565"/>
    </ligand>
</feature>
<keyword evidence="4 6" id="KW-0717">Septation</keyword>
<dbReference type="InterPro" id="IPR018316">
    <property type="entry name" value="Tubulin/FtsZ_2-layer-sand-dom"/>
</dbReference>
<dbReference type="PROSITE" id="PS01135">
    <property type="entry name" value="FTSZ_2"/>
    <property type="match status" value="1"/>
</dbReference>
<proteinExistence type="inferred from homology"/>
<dbReference type="InterPro" id="IPR000158">
    <property type="entry name" value="Cell_div_FtsZ"/>
</dbReference>
<dbReference type="InterPro" id="IPR037103">
    <property type="entry name" value="Tubulin/FtsZ-like_C"/>
</dbReference>
<evidence type="ECO:0000256" key="1">
    <source>
        <dbReference type="ARBA" id="ARBA00009690"/>
    </source>
</evidence>
<dbReference type="InterPro" id="IPR024757">
    <property type="entry name" value="FtsZ_C"/>
</dbReference>
<accession>A0ABR7D2E0</accession>
<evidence type="ECO:0000256" key="2">
    <source>
        <dbReference type="ARBA" id="ARBA00022741"/>
    </source>
</evidence>
<dbReference type="NCBIfam" id="TIGR00065">
    <property type="entry name" value="ftsZ"/>
    <property type="match status" value="1"/>
</dbReference>
<evidence type="ECO:0000313" key="11">
    <source>
        <dbReference type="Proteomes" id="UP000646484"/>
    </source>
</evidence>
<keyword evidence="4 6" id="KW-0131">Cell cycle</keyword>
<evidence type="ECO:0000259" key="9">
    <source>
        <dbReference type="SMART" id="SM00865"/>
    </source>
</evidence>
<protein>
    <recommendedName>
        <fullName evidence="4 5">Cell division protein FtsZ</fullName>
    </recommendedName>
</protein>
<dbReference type="SUPFAM" id="SSF55307">
    <property type="entry name" value="Tubulin C-terminal domain-like"/>
    <property type="match status" value="1"/>
</dbReference>